<dbReference type="SUPFAM" id="SSF82771">
    <property type="entry name" value="GIY-YIG endonuclease"/>
    <property type="match status" value="1"/>
</dbReference>
<evidence type="ECO:0000259" key="2">
    <source>
        <dbReference type="PROSITE" id="PS50164"/>
    </source>
</evidence>
<reference evidence="3 4" key="1">
    <citation type="submission" date="2021-02" db="EMBL/GenBank/DDBJ databases">
        <title>Brevundimonas sp. CS1 genome sequence.</title>
        <authorList>
            <person name="Lee K."/>
            <person name="Choi Y.-J."/>
            <person name="Son H.-R."/>
        </authorList>
    </citation>
    <scope>NUCLEOTIDE SEQUENCE [LARGE SCALE GENOMIC DNA]</scope>
    <source>
        <strain evidence="3 4">CS1</strain>
    </source>
</reference>
<keyword evidence="4" id="KW-1185">Reference proteome</keyword>
<evidence type="ECO:0000256" key="1">
    <source>
        <dbReference type="ARBA" id="ARBA00007435"/>
    </source>
</evidence>
<dbReference type="Pfam" id="PF01541">
    <property type="entry name" value="GIY-YIG"/>
    <property type="match status" value="1"/>
</dbReference>
<dbReference type="Proteomes" id="UP000662957">
    <property type="component" value="Chromosome"/>
</dbReference>
<dbReference type="RefSeq" id="WP_205680869.1">
    <property type="nucleotide sequence ID" value="NZ_CP070968.1"/>
</dbReference>
<dbReference type="InterPro" id="IPR035901">
    <property type="entry name" value="GIY-YIG_endonuc_sf"/>
</dbReference>
<evidence type="ECO:0000313" key="4">
    <source>
        <dbReference type="Proteomes" id="UP000662957"/>
    </source>
</evidence>
<dbReference type="PANTHER" id="PTHR34477">
    <property type="entry name" value="UPF0213 PROTEIN YHBQ"/>
    <property type="match status" value="1"/>
</dbReference>
<dbReference type="Gene3D" id="3.40.1440.10">
    <property type="entry name" value="GIY-YIG endonuclease"/>
    <property type="match status" value="1"/>
</dbReference>
<protein>
    <submittedName>
        <fullName evidence="3">GIY-YIG nuclease family protein</fullName>
    </submittedName>
</protein>
<dbReference type="InterPro" id="IPR050190">
    <property type="entry name" value="UPF0213_domain"/>
</dbReference>
<dbReference type="CDD" id="cd10448">
    <property type="entry name" value="GIY-YIG_unchar_3"/>
    <property type="match status" value="1"/>
</dbReference>
<evidence type="ECO:0000313" key="3">
    <source>
        <dbReference type="EMBL" id="QSF53052.1"/>
    </source>
</evidence>
<proteinExistence type="inferred from homology"/>
<dbReference type="PANTHER" id="PTHR34477:SF5">
    <property type="entry name" value="BSL5627 PROTEIN"/>
    <property type="match status" value="1"/>
</dbReference>
<sequence>MAFFTYIVASRRNGTLYTGSTDDLIQRVAQHKNKTFAGFTAKYDVDLLVWFEVHETREAAFRRERQIKKWNRDWKLQMIEKENPNWLDLYDDFRLGGLKDAKDWVPAFAGMSGMSETPNDQ</sequence>
<dbReference type="PROSITE" id="PS50164">
    <property type="entry name" value="GIY_YIG"/>
    <property type="match status" value="1"/>
</dbReference>
<name>A0ABX7LM74_9CAUL</name>
<accession>A0ABX7LM74</accession>
<feature type="domain" description="GIY-YIG" evidence="2">
    <location>
        <begin position="1"/>
        <end position="77"/>
    </location>
</feature>
<dbReference type="EMBL" id="CP070968">
    <property type="protein sequence ID" value="QSF53052.1"/>
    <property type="molecule type" value="Genomic_DNA"/>
</dbReference>
<comment type="similarity">
    <text evidence="1">Belongs to the UPF0213 family.</text>
</comment>
<gene>
    <name evidence="3" type="ORF">JX001_09445</name>
</gene>
<dbReference type="InterPro" id="IPR000305">
    <property type="entry name" value="GIY-YIG_endonuc"/>
</dbReference>
<organism evidence="3 4">
    <name type="scientific">Brevundimonas fontaquae</name>
    <dbReference type="NCBI Taxonomy" id="2813778"/>
    <lineage>
        <taxon>Bacteria</taxon>
        <taxon>Pseudomonadati</taxon>
        <taxon>Pseudomonadota</taxon>
        <taxon>Alphaproteobacteria</taxon>
        <taxon>Caulobacterales</taxon>
        <taxon>Caulobacteraceae</taxon>
        <taxon>Brevundimonas</taxon>
    </lineage>
</organism>